<reference evidence="2 3" key="1">
    <citation type="submission" date="2020-10" db="EMBL/GenBank/DDBJ databases">
        <title>Connecting structure to function with the recovery of over 1000 high-quality activated sludge metagenome-assembled genomes encoding full-length rRNA genes using long-read sequencing.</title>
        <authorList>
            <person name="Singleton C.M."/>
            <person name="Petriglieri F."/>
            <person name="Kristensen J.M."/>
            <person name="Kirkegaard R.H."/>
            <person name="Michaelsen T.Y."/>
            <person name="Andersen M.H."/>
            <person name="Karst S.M."/>
            <person name="Dueholm M.S."/>
            <person name="Nielsen P.H."/>
            <person name="Albertsen M."/>
        </authorList>
    </citation>
    <scope>NUCLEOTIDE SEQUENCE [LARGE SCALE GENOMIC DNA]</scope>
    <source>
        <strain evidence="2">Lyne_18-Q3-R50-59_MAXAC.006</strain>
    </source>
</reference>
<evidence type="ECO:0000313" key="2">
    <source>
        <dbReference type="EMBL" id="MBK9295838.1"/>
    </source>
</evidence>
<protein>
    <submittedName>
        <fullName evidence="2">Uncharacterized protein</fullName>
    </submittedName>
</protein>
<sequence>MDSNELEQHAIDATARSEIPIGGGADPGRLQPGRFRVVLGNGFARDTVVVRYGGVEVARRCGVTTRSDGTAGIVFTEVPVGAADEHLGIEVVGRLLSGSVELAPPSAGEVTVEVHLNQFDVQVLP</sequence>
<gene>
    <name evidence="2" type="ORF">IPN02_02975</name>
</gene>
<evidence type="ECO:0000256" key="1">
    <source>
        <dbReference type="SAM" id="MobiDB-lite"/>
    </source>
</evidence>
<dbReference type="Proteomes" id="UP000727993">
    <property type="component" value="Unassembled WGS sequence"/>
</dbReference>
<proteinExistence type="predicted"/>
<feature type="compositionally biased region" description="Basic and acidic residues" evidence="1">
    <location>
        <begin position="1"/>
        <end position="10"/>
    </location>
</feature>
<comment type="caution">
    <text evidence="2">The sequence shown here is derived from an EMBL/GenBank/DDBJ whole genome shotgun (WGS) entry which is preliminary data.</text>
</comment>
<feature type="region of interest" description="Disordered" evidence="1">
    <location>
        <begin position="1"/>
        <end position="29"/>
    </location>
</feature>
<dbReference type="EMBL" id="JADJZA010000001">
    <property type="protein sequence ID" value="MBK9295838.1"/>
    <property type="molecule type" value="Genomic_DNA"/>
</dbReference>
<dbReference type="AlphaFoldDB" id="A0A936NAD6"/>
<evidence type="ECO:0000313" key="3">
    <source>
        <dbReference type="Proteomes" id="UP000727993"/>
    </source>
</evidence>
<accession>A0A936NAD6</accession>
<name>A0A936NAD6_9ACTN</name>
<organism evidence="2 3">
    <name type="scientific">Candidatus Neomicrothrix subdominans</name>
    <dbReference type="NCBI Taxonomy" id="2954438"/>
    <lineage>
        <taxon>Bacteria</taxon>
        <taxon>Bacillati</taxon>
        <taxon>Actinomycetota</taxon>
        <taxon>Acidimicrobiia</taxon>
        <taxon>Acidimicrobiales</taxon>
        <taxon>Microthrixaceae</taxon>
        <taxon>Candidatus Neomicrothrix</taxon>
    </lineage>
</organism>